<dbReference type="HOGENOM" id="CLU_017171_4_2_1"/>
<dbReference type="GO" id="GO:0016757">
    <property type="term" value="F:glycosyltransferase activity"/>
    <property type="evidence" value="ECO:0007669"/>
    <property type="project" value="InterPro"/>
</dbReference>
<dbReference type="PANTHER" id="PTHR11183">
    <property type="entry name" value="GLYCOGENIN SUBFAMILY MEMBER"/>
    <property type="match status" value="1"/>
</dbReference>
<feature type="region of interest" description="Disordered" evidence="1">
    <location>
        <begin position="345"/>
        <end position="404"/>
    </location>
</feature>
<proteinExistence type="predicted"/>
<organism evidence="2 3">
    <name type="scientific">Pichia sorbitophila (strain ATCC MYA-4447 / BCRC 22081 / CBS 7064 / NBRC 10061 / NRRL Y-12695)</name>
    <name type="common">Hybrid yeast</name>
    <dbReference type="NCBI Taxonomy" id="559304"/>
    <lineage>
        <taxon>Eukaryota</taxon>
        <taxon>Fungi</taxon>
        <taxon>Dikarya</taxon>
        <taxon>Ascomycota</taxon>
        <taxon>Saccharomycotina</taxon>
        <taxon>Pichiomycetes</taxon>
        <taxon>Debaryomycetaceae</taxon>
        <taxon>Millerozyma</taxon>
    </lineage>
</organism>
<dbReference type="Gene3D" id="3.90.550.10">
    <property type="entry name" value="Spore Coat Polysaccharide Biosynthesis Protein SpsA, Chain A"/>
    <property type="match status" value="1"/>
</dbReference>
<name>G8Y0E3_PICSO</name>
<dbReference type="OMA" id="YHWSESA"/>
<evidence type="ECO:0000313" key="3">
    <source>
        <dbReference type="Proteomes" id="UP000005222"/>
    </source>
</evidence>
<dbReference type="InterPro" id="IPR029044">
    <property type="entry name" value="Nucleotide-diphossugar_trans"/>
</dbReference>
<dbReference type="EMBL" id="FO082046">
    <property type="protein sequence ID" value="CCE86296.1"/>
    <property type="molecule type" value="Genomic_DNA"/>
</dbReference>
<accession>G8Y0E3</accession>
<keyword evidence="3" id="KW-1185">Reference proteome</keyword>
<gene>
    <name evidence="2" type="primary">Piso0_004779</name>
    <name evidence="2" type="ORF">GNLVRS01_PISO0N00959g</name>
</gene>
<dbReference type="FunCoup" id="G8Y0E3">
    <property type="interactions" value="160"/>
</dbReference>
<dbReference type="STRING" id="559304.G8Y0E3"/>
<dbReference type="InterPro" id="IPR050587">
    <property type="entry name" value="GNT1/Glycosyltrans_8"/>
</dbReference>
<dbReference type="eggNOG" id="KOG1950">
    <property type="taxonomic scope" value="Eukaryota"/>
</dbReference>
<dbReference type="InParanoid" id="G8Y0E3"/>
<reference evidence="2 3" key="1">
    <citation type="journal article" date="2012" name="G3 (Bethesda)">
        <title>Pichia sorbitophila, an interspecies yeast hybrid reveals early steps of genome resolution following polyploidization.</title>
        <authorList>
            <person name="Leh Louis V."/>
            <person name="Despons L."/>
            <person name="Friedrich A."/>
            <person name="Martin T."/>
            <person name="Durrens P."/>
            <person name="Casaregola S."/>
            <person name="Neuveglise C."/>
            <person name="Fairhead C."/>
            <person name="Marck C."/>
            <person name="Cruz J.A."/>
            <person name="Straub M.L."/>
            <person name="Kugler V."/>
            <person name="Sacerdot C."/>
            <person name="Uzunov Z."/>
            <person name="Thierry A."/>
            <person name="Weiss S."/>
            <person name="Bleykasten C."/>
            <person name="De Montigny J."/>
            <person name="Jacques N."/>
            <person name="Jung P."/>
            <person name="Lemaire M."/>
            <person name="Mallet S."/>
            <person name="Morel G."/>
            <person name="Richard G.F."/>
            <person name="Sarkar A."/>
            <person name="Savel G."/>
            <person name="Schacherer J."/>
            <person name="Seret M.L."/>
            <person name="Talla E."/>
            <person name="Samson G."/>
            <person name="Jubin C."/>
            <person name="Poulain J."/>
            <person name="Vacherie B."/>
            <person name="Barbe V."/>
            <person name="Pelletier E."/>
            <person name="Sherman D.J."/>
            <person name="Westhof E."/>
            <person name="Weissenbach J."/>
            <person name="Baret P.V."/>
            <person name="Wincker P."/>
            <person name="Gaillardin C."/>
            <person name="Dujon B."/>
            <person name="Souciet J.L."/>
        </authorList>
    </citation>
    <scope>NUCLEOTIDE SEQUENCE [LARGE SCALE GENOMIC DNA]</scope>
    <source>
        <strain evidence="3">ATCC MYA-4447 / BCRC 22081 / CBS 7064 / NBRC 10061 / NRRL Y-12695</strain>
    </source>
</reference>
<dbReference type="Proteomes" id="UP000005222">
    <property type="component" value="Chromosome N"/>
</dbReference>
<dbReference type="SUPFAM" id="SSF53448">
    <property type="entry name" value="Nucleotide-diphospho-sugar transferases"/>
    <property type="match status" value="1"/>
</dbReference>
<dbReference type="Pfam" id="PF01501">
    <property type="entry name" value="Glyco_transf_8"/>
    <property type="match status" value="1"/>
</dbReference>
<protein>
    <submittedName>
        <fullName evidence="2">Piso0_004779 protein</fullName>
    </submittedName>
</protein>
<evidence type="ECO:0000256" key="1">
    <source>
        <dbReference type="SAM" id="MobiDB-lite"/>
    </source>
</evidence>
<dbReference type="AlphaFoldDB" id="G8Y0E3"/>
<dbReference type="OrthoDB" id="2014201at2759"/>
<dbReference type="InterPro" id="IPR002495">
    <property type="entry name" value="Glyco_trans_8"/>
</dbReference>
<evidence type="ECO:0000313" key="2">
    <source>
        <dbReference type="EMBL" id="CCE86296.1"/>
    </source>
</evidence>
<sequence>MTKAVATLLYGTDYLPGVLVLGVAMRHLIDNAGEKGRDIELVVLIEEYYLSKDQIQLLESIYDKVLEITALSSAYKEKLSETLKRPELGKTFSKIHLWSLQQYSQILYLDADTLPNINSGQSQGSVLDLLQLEFATNRILASPDSGFPDVFNSGVFVIKPNDADYQNLVRLATDVKPKKSTTFDGADQGLLNQYFNSQPDWVQDLLGSKESDVSKADTTRSSNWIKLPFLYNVTPTVHYEYLPACNYFASSSPDATEEAPKTTSRDQDTSKYLSSYFEGAFNYFHSDDSRIKLIHFIGPHKPWKSSEADGTFKPWWDVWKSHFRDLPISAVVHKPIEALGKVSVGVSHPGTSDQKSPAPAQEAVDPKKVSRGSTNQLDSEELTDRLKSLETSDQTGFSGLPEKDIEVQSKVFPWEFDENRPRPERSFDF</sequence>